<comment type="caution">
    <text evidence="15">The sequence shown here is derived from an EMBL/GenBank/DDBJ whole genome shotgun (WGS) entry which is preliminary data.</text>
</comment>
<evidence type="ECO:0000256" key="7">
    <source>
        <dbReference type="ARBA" id="ARBA00022701"/>
    </source>
</evidence>
<evidence type="ECO:0000256" key="4">
    <source>
        <dbReference type="ARBA" id="ARBA00005737"/>
    </source>
</evidence>
<proteinExistence type="inferred from homology"/>
<dbReference type="PANTHER" id="PTHR14320">
    <property type="entry name" value="COILED-COIL DOMAIN-CONTAINING PROTEIN 181"/>
    <property type="match status" value="1"/>
</dbReference>
<evidence type="ECO:0000313" key="15">
    <source>
        <dbReference type="EMBL" id="KAK4881256.1"/>
    </source>
</evidence>
<keyword evidence="11" id="KW-0206">Cytoskeleton</keyword>
<evidence type="ECO:0000256" key="12">
    <source>
        <dbReference type="ARBA" id="ARBA00023273"/>
    </source>
</evidence>
<evidence type="ECO:0000313" key="16">
    <source>
        <dbReference type="Proteomes" id="UP001353858"/>
    </source>
</evidence>
<protein>
    <recommendedName>
        <fullName evidence="5">Coiled-coil domain-containing protein 181</fullName>
    </recommendedName>
</protein>
<evidence type="ECO:0000256" key="14">
    <source>
        <dbReference type="SAM" id="Coils"/>
    </source>
</evidence>
<keyword evidence="9 14" id="KW-0175">Coiled coil</keyword>
<dbReference type="GO" id="GO:0031514">
    <property type="term" value="C:motile cilium"/>
    <property type="evidence" value="ECO:0007669"/>
    <property type="project" value="UniProtKB-SubCell"/>
</dbReference>
<dbReference type="PANTHER" id="PTHR14320:SF2">
    <property type="entry name" value="COILED-COIL DOMAIN-CONTAINING PROTEIN 181"/>
    <property type="match status" value="1"/>
</dbReference>
<comment type="subunit">
    <text evidence="13">Homodimer. Interacts with HOOK1. Interacts with HOOK2. Interacts with HOOK3.</text>
</comment>
<evidence type="ECO:0000256" key="3">
    <source>
        <dbReference type="ARBA" id="ARBA00004245"/>
    </source>
</evidence>
<keyword evidence="16" id="KW-1185">Reference proteome</keyword>
<keyword evidence="12" id="KW-0966">Cell projection</keyword>
<dbReference type="InterPro" id="IPR026687">
    <property type="entry name" value="CCDC181"/>
</dbReference>
<evidence type="ECO:0000256" key="8">
    <source>
        <dbReference type="ARBA" id="ARBA00022846"/>
    </source>
</evidence>
<evidence type="ECO:0000256" key="5">
    <source>
        <dbReference type="ARBA" id="ARBA00022306"/>
    </source>
</evidence>
<comment type="function">
    <text evidence="1">Microtubule-binding protein that localizes to the microtubular manchette of elongating spermatids.</text>
</comment>
<evidence type="ECO:0000256" key="10">
    <source>
        <dbReference type="ARBA" id="ARBA00023069"/>
    </source>
</evidence>
<comment type="subcellular location">
    <subcellularLocation>
        <location evidence="2">Cell projection</location>
        <location evidence="2">Cilium</location>
        <location evidence="2">Flagellum</location>
    </subcellularLocation>
    <subcellularLocation>
        <location evidence="3">Cytoplasm</location>
        <location evidence="3">Cytoskeleton</location>
    </subcellularLocation>
</comment>
<evidence type="ECO:0000256" key="11">
    <source>
        <dbReference type="ARBA" id="ARBA00023212"/>
    </source>
</evidence>
<evidence type="ECO:0000256" key="13">
    <source>
        <dbReference type="ARBA" id="ARBA00047162"/>
    </source>
</evidence>
<keyword evidence="10" id="KW-0969">Cilium</keyword>
<dbReference type="GO" id="GO:0008017">
    <property type="term" value="F:microtubule binding"/>
    <property type="evidence" value="ECO:0007669"/>
    <property type="project" value="InterPro"/>
</dbReference>
<dbReference type="Proteomes" id="UP001353858">
    <property type="component" value="Unassembled WGS sequence"/>
</dbReference>
<evidence type="ECO:0000256" key="6">
    <source>
        <dbReference type="ARBA" id="ARBA00022490"/>
    </source>
</evidence>
<sequence>MNTVQNDIPIEIIEEEEDCESYFLQPASSPYDIAEKLKEANENLNNEHLNYEEKQTKVKFKDNLVDYEPEFSYDDVSSIKSEDNIDYALMDHDTSILENHLATALILNVSDVEEDEDDEEVIEEISIDCSSPPCEVKDENVNFNVQCEHSNKCTNEDKLNKSVEKKIIKKKVQAKFNLFIPEGISCKRHCIDDVDRFNFNSSITKIHLFEKSYKCPRLKLQRRNCCENNELKFQQKLPHYNGLRSEYGLNALQLERRQRRNEILQLKEQERQRVIEERKQRKEQQNEKVFCEWLKEVSSRKVNQKKSVKTLPLLNRATLMFSGKETEKYKRPTTADQPIMKSIVKRRRPHTSTSCVFIEVPQNVLPMTIFINQRHYKL</sequence>
<feature type="coiled-coil region" evidence="14">
    <location>
        <begin position="249"/>
        <end position="287"/>
    </location>
</feature>
<dbReference type="EMBL" id="JARPUR010000002">
    <property type="protein sequence ID" value="KAK4881256.1"/>
    <property type="molecule type" value="Genomic_DNA"/>
</dbReference>
<evidence type="ECO:0000256" key="9">
    <source>
        <dbReference type="ARBA" id="ARBA00023054"/>
    </source>
</evidence>
<dbReference type="GO" id="GO:0005874">
    <property type="term" value="C:microtubule"/>
    <property type="evidence" value="ECO:0007669"/>
    <property type="project" value="UniProtKB-KW"/>
</dbReference>
<keyword evidence="6" id="KW-0963">Cytoplasm</keyword>
<keyword evidence="8" id="KW-0282">Flagellum</keyword>
<dbReference type="AlphaFoldDB" id="A0AAN7PIK6"/>
<name>A0AAN7PIK6_9COLE</name>
<reference evidence="16" key="1">
    <citation type="submission" date="2023-01" db="EMBL/GenBank/DDBJ databases">
        <title>Key to firefly adult light organ development and bioluminescence: homeobox transcription factors regulate luciferase expression and transportation to peroxisome.</title>
        <authorList>
            <person name="Fu X."/>
        </authorList>
    </citation>
    <scope>NUCLEOTIDE SEQUENCE [LARGE SCALE GENOMIC DNA]</scope>
</reference>
<accession>A0AAN7PIK6</accession>
<gene>
    <name evidence="15" type="ORF">RN001_004575</name>
</gene>
<comment type="similarity">
    <text evidence="4">Belongs to the CCDC181 family.</text>
</comment>
<organism evidence="15 16">
    <name type="scientific">Aquatica leii</name>
    <dbReference type="NCBI Taxonomy" id="1421715"/>
    <lineage>
        <taxon>Eukaryota</taxon>
        <taxon>Metazoa</taxon>
        <taxon>Ecdysozoa</taxon>
        <taxon>Arthropoda</taxon>
        <taxon>Hexapoda</taxon>
        <taxon>Insecta</taxon>
        <taxon>Pterygota</taxon>
        <taxon>Neoptera</taxon>
        <taxon>Endopterygota</taxon>
        <taxon>Coleoptera</taxon>
        <taxon>Polyphaga</taxon>
        <taxon>Elateriformia</taxon>
        <taxon>Elateroidea</taxon>
        <taxon>Lampyridae</taxon>
        <taxon>Luciolinae</taxon>
        <taxon>Aquatica</taxon>
    </lineage>
</organism>
<evidence type="ECO:0000256" key="2">
    <source>
        <dbReference type="ARBA" id="ARBA00004230"/>
    </source>
</evidence>
<evidence type="ECO:0000256" key="1">
    <source>
        <dbReference type="ARBA" id="ARBA00002213"/>
    </source>
</evidence>
<keyword evidence="7" id="KW-0493">Microtubule</keyword>